<gene>
    <name evidence="1" type="ORF">I5907_06190</name>
</gene>
<reference evidence="1" key="1">
    <citation type="submission" date="2020-11" db="EMBL/GenBank/DDBJ databases">
        <title>Bacterial whole genome sequence for Panacibacter sp. DH6.</title>
        <authorList>
            <person name="Le V."/>
            <person name="Ko S."/>
            <person name="Ahn C.-Y."/>
            <person name="Oh H.-M."/>
        </authorList>
    </citation>
    <scope>NUCLEOTIDE SEQUENCE</scope>
    <source>
        <strain evidence="1">DH6</strain>
    </source>
</reference>
<name>A0A931E5D2_9BACT</name>
<dbReference type="RefSeq" id="WP_196989844.1">
    <property type="nucleotide sequence ID" value="NZ_JADWYR010000001.1"/>
</dbReference>
<evidence type="ECO:0000313" key="2">
    <source>
        <dbReference type="Proteomes" id="UP000628448"/>
    </source>
</evidence>
<dbReference type="AlphaFoldDB" id="A0A931E5D2"/>
<sequence length="102" mass="11838">MQKEILLLTGTSFVKKECSQAARTNADESSHQQMLEDACWNGRLPEILPEVLNDLDKSRQLYLWLIRQGEAYIQLELCEEPLVIDREFSLDPYLFLSAHINN</sequence>
<dbReference type="Proteomes" id="UP000628448">
    <property type="component" value="Unassembled WGS sequence"/>
</dbReference>
<protein>
    <submittedName>
        <fullName evidence="1">Uncharacterized protein</fullName>
    </submittedName>
</protein>
<proteinExistence type="predicted"/>
<organism evidence="1 2">
    <name type="scientific">Panacibacter microcysteis</name>
    <dbReference type="NCBI Taxonomy" id="2793269"/>
    <lineage>
        <taxon>Bacteria</taxon>
        <taxon>Pseudomonadati</taxon>
        <taxon>Bacteroidota</taxon>
        <taxon>Chitinophagia</taxon>
        <taxon>Chitinophagales</taxon>
        <taxon>Chitinophagaceae</taxon>
        <taxon>Panacibacter</taxon>
    </lineage>
</organism>
<accession>A0A931E5D2</accession>
<comment type="caution">
    <text evidence="1">The sequence shown here is derived from an EMBL/GenBank/DDBJ whole genome shotgun (WGS) entry which is preliminary data.</text>
</comment>
<dbReference type="EMBL" id="JADWYR010000001">
    <property type="protein sequence ID" value="MBG9375816.1"/>
    <property type="molecule type" value="Genomic_DNA"/>
</dbReference>
<evidence type="ECO:0000313" key="1">
    <source>
        <dbReference type="EMBL" id="MBG9375816.1"/>
    </source>
</evidence>
<keyword evidence="2" id="KW-1185">Reference proteome</keyword>